<keyword evidence="4" id="KW-1185">Reference proteome</keyword>
<dbReference type="OrthoDB" id="393864at2"/>
<keyword evidence="1" id="KW-0472">Membrane</keyword>
<dbReference type="AlphaFoldDB" id="D5E629"/>
<reference evidence="4" key="1">
    <citation type="submission" date="2010-03" db="EMBL/GenBank/DDBJ databases">
        <title>The complete genome of Mycoplasma crocodyli MP145.</title>
        <authorList>
            <person name="Glass J.I."/>
            <person name="Durkin A.S."/>
            <person name="Hostetler J."/>
            <person name="Jackson J."/>
            <person name="Johnson J."/>
            <person name="May M.A."/>
            <person name="Paralanov V."/>
            <person name="Radune D."/>
            <person name="Szczypinski B."/>
            <person name="Brown D.R."/>
        </authorList>
    </citation>
    <scope>NUCLEOTIDE SEQUENCE [LARGE SCALE GENOMIC DNA]</scope>
    <source>
        <strain evidence="4">ATCC 51981 / MP145</strain>
    </source>
</reference>
<keyword evidence="1" id="KW-1133">Transmembrane helix</keyword>
<dbReference type="KEGG" id="mcd:MCRO_0610"/>
<dbReference type="InterPro" id="IPR022382">
    <property type="entry name" value="Mycoplasma_peptidase_DUF31"/>
</dbReference>
<dbReference type="PRINTS" id="PR00840">
    <property type="entry name" value="Y06768FAMILY"/>
</dbReference>
<dbReference type="Pfam" id="PF01732">
    <property type="entry name" value="Mycop_pep_DUF31"/>
    <property type="match status" value="1"/>
</dbReference>
<reference evidence="3 4" key="3">
    <citation type="journal article" date="2011" name="J. Bacteriol.">
        <title>Genome sequences of Mycoplasma alligatoris A21JP2T and Mycoplasma crocodyli MP145T.</title>
        <authorList>
            <person name="Brown D.R."/>
            <person name="Farmerie W.G."/>
            <person name="May M."/>
            <person name="Benders G.A."/>
            <person name="Durkin A.S."/>
            <person name="Hlavinka K."/>
            <person name="Hostetler J."/>
            <person name="Jackson J."/>
            <person name="Johnson J."/>
            <person name="Miller R.H."/>
            <person name="Paralanov V."/>
            <person name="Radune D."/>
            <person name="Szczypinski B."/>
            <person name="Glass J.I."/>
        </authorList>
    </citation>
    <scope>NUCLEOTIDE SEQUENCE [LARGE SCALE GENOMIC DNA]</scope>
    <source>
        <strain evidence="4">ATCC 51981 / MP145</strain>
    </source>
</reference>
<evidence type="ECO:0000256" key="1">
    <source>
        <dbReference type="SAM" id="Phobius"/>
    </source>
</evidence>
<gene>
    <name evidence="3" type="ordered locus">MCRO_0610</name>
</gene>
<dbReference type="PROSITE" id="PS51257">
    <property type="entry name" value="PROKAR_LIPOPROTEIN"/>
    <property type="match status" value="1"/>
</dbReference>
<sequence>MRKAKKIIVSLVVAMNIGIGTVSLVSCNNDNLKLEKDDKKNKENNLEKKFDFKNLDINVEYKGAEPVGAKYANETLTSDYKAIIPEEYKDKVDVKVVGLQNPNALNGTLEVHYELIDKTNPKNKIEKTQIIKGFLTNPFGVFRNGDISGNNKLDVGDKTAYISKSNLDRFNFDNSNYLPKITPRGDFKPAFEYVENSFTNNFLSTLDEKAKGKMQETYTNAKYKGFSIPYLDKDGKAIALNVNEGTEVGKGPSLVDAYSDEQYSLGLARTLPNEKYKKIALQTFSIYISTPGVGEEKGVATYGTSWILDYQLPENGKYPTKWYIGTNLHVSQYMNLPNEPIYNTRSNTKKTTTIQFNRLTPNAGIRTKFRTTAYGETFENWAFDTTNSKGESPFRTVYAGLNFLKTSPKDYLPESSSLRDTEEMIDFAVIEIDFEKFDLSRVDVWTADKKVPKDYKTAEDLARDMTNGYAEHPENHIKFIRNSYLKDYDRINIPLINNPIDPNFKENKKLTEYDSLFALGYPMTASGNFVDHFLDLYQDAADLEAGPRSVSLWVNGRRKWYGNLVESETSDKKINEDILNAGNYLSYELGYRTFVNKPGIQDAMIGNPINGVKPFEYFAREDKIGELPENIGNPTKPEGFRNRYLGYGINYLLRHYSPGGGASGTSVRNQDNEMVGIVHVANWSALTSLTAAFRSEGVDYGDYYGPYKMEQYDLIYGGGENQRLSYREALKELYKDKNVKTNLFKNGLEKEQIPDEFKFNNVQKIDPSK</sequence>
<keyword evidence="1" id="KW-0812">Transmembrane</keyword>
<organism evidence="3 4">
    <name type="scientific">Mycoplasma crocodyli (strain ATCC 51981 / MP145)</name>
    <dbReference type="NCBI Taxonomy" id="512564"/>
    <lineage>
        <taxon>Bacteria</taxon>
        <taxon>Bacillati</taxon>
        <taxon>Mycoplasmatota</taxon>
        <taxon>Mollicutes</taxon>
        <taxon>Mycoplasmataceae</taxon>
        <taxon>Mycoplasma</taxon>
    </lineage>
</organism>
<dbReference type="eggNOG" id="ENOG5033SXH">
    <property type="taxonomic scope" value="Bacteria"/>
</dbReference>
<feature type="domain" description="DUF31" evidence="2">
    <location>
        <begin position="273"/>
        <end position="679"/>
    </location>
</feature>
<reference key="2">
    <citation type="submission" date="2010-03" db="EMBL/GenBank/DDBJ databases">
        <authorList>
            <person name="Ma Z."/>
            <person name="Wang X."/>
            <person name="Liu H."/>
        </authorList>
    </citation>
    <scope>NUCLEOTIDE SEQUENCE</scope>
    <source>
        <strain>MP145</strain>
    </source>
</reference>
<protein>
    <submittedName>
        <fullName evidence="3">Lipoprotein</fullName>
    </submittedName>
</protein>
<dbReference type="RefSeq" id="WP_013054156.1">
    <property type="nucleotide sequence ID" value="NC_014014.1"/>
</dbReference>
<dbReference type="InterPro" id="IPR022381">
    <property type="entry name" value="Uncharacterised_MG067"/>
</dbReference>
<keyword evidence="3" id="KW-0449">Lipoprotein</keyword>
<evidence type="ECO:0000313" key="3">
    <source>
        <dbReference type="EMBL" id="ADE19379.1"/>
    </source>
</evidence>
<dbReference type="NCBIfam" id="NF045841">
    <property type="entry name" value="Ig_SerProt_MIP"/>
    <property type="match status" value="1"/>
</dbReference>
<evidence type="ECO:0000259" key="2">
    <source>
        <dbReference type="Pfam" id="PF01732"/>
    </source>
</evidence>
<accession>D5E629</accession>
<dbReference type="Proteomes" id="UP000001845">
    <property type="component" value="Chromosome"/>
</dbReference>
<dbReference type="NCBIfam" id="NF045842">
    <property type="entry name" value="MIP_near_MIB"/>
    <property type="match status" value="1"/>
</dbReference>
<dbReference type="HOGENOM" id="CLU_015669_0_0_14"/>
<dbReference type="STRING" id="512564.MCRO_0610"/>
<evidence type="ECO:0000313" key="4">
    <source>
        <dbReference type="Proteomes" id="UP000001845"/>
    </source>
</evidence>
<name>D5E629_MYCCM</name>
<feature type="transmembrane region" description="Helical" evidence="1">
    <location>
        <begin position="7"/>
        <end position="26"/>
    </location>
</feature>
<proteinExistence type="predicted"/>
<dbReference type="EMBL" id="CP001991">
    <property type="protein sequence ID" value="ADE19379.1"/>
    <property type="molecule type" value="Genomic_DNA"/>
</dbReference>